<dbReference type="InterPro" id="IPR001611">
    <property type="entry name" value="Leu-rich_rpt"/>
</dbReference>
<evidence type="ECO:0000256" key="6">
    <source>
        <dbReference type="ARBA" id="ARBA00023069"/>
    </source>
</evidence>
<evidence type="ECO:0000256" key="2">
    <source>
        <dbReference type="ARBA" id="ARBA00022490"/>
    </source>
</evidence>
<evidence type="ECO:0000256" key="9">
    <source>
        <dbReference type="ARBA" id="ARBA00049982"/>
    </source>
</evidence>
<dbReference type="AlphaFoldDB" id="A0A6P8QSF6"/>
<dbReference type="Pfam" id="PF14580">
    <property type="entry name" value="LRR_9"/>
    <property type="match status" value="1"/>
</dbReference>
<evidence type="ECO:0000256" key="5">
    <source>
        <dbReference type="ARBA" id="ARBA00023054"/>
    </source>
</evidence>
<dbReference type="SMART" id="SM00365">
    <property type="entry name" value="LRR_SD22"/>
    <property type="match status" value="3"/>
</dbReference>
<dbReference type="Pfam" id="PF23602">
    <property type="entry name" value="CS_DNAAF11_C"/>
    <property type="match status" value="1"/>
</dbReference>
<keyword evidence="7" id="KW-0966">Cell projection</keyword>
<evidence type="ECO:0000256" key="7">
    <source>
        <dbReference type="ARBA" id="ARBA00023273"/>
    </source>
</evidence>
<gene>
    <name evidence="17 18" type="primary">LRRC6</name>
</gene>
<dbReference type="FunFam" id="3.80.10.10:FF:000052">
    <property type="entry name" value="Leucine rich repeat containing 6"/>
    <property type="match status" value="1"/>
</dbReference>
<dbReference type="GO" id="GO:0036158">
    <property type="term" value="P:outer dynein arm assembly"/>
    <property type="evidence" value="ECO:0007669"/>
    <property type="project" value="TreeGrafter"/>
</dbReference>
<dbReference type="InterPro" id="IPR003603">
    <property type="entry name" value="U2A'_phosphoprotein32A_C"/>
</dbReference>
<keyword evidence="3" id="KW-0433">Leucine-rich repeat</keyword>
<evidence type="ECO:0000256" key="12">
    <source>
        <dbReference type="ARBA" id="ARBA00072005"/>
    </source>
</evidence>
<reference evidence="17 18" key="1">
    <citation type="submission" date="2025-04" db="UniProtKB">
        <authorList>
            <consortium name="RefSeq"/>
        </authorList>
    </citation>
    <scope>IDENTIFICATION</scope>
</reference>
<feature type="compositionally biased region" description="Basic and acidic residues" evidence="14">
    <location>
        <begin position="181"/>
        <end position="219"/>
    </location>
</feature>
<dbReference type="PANTHER" id="PTHR18849">
    <property type="entry name" value="LEUCINE RICH REPEAT PROTEIN"/>
    <property type="match status" value="1"/>
</dbReference>
<dbReference type="GO" id="GO:0120293">
    <property type="term" value="C:dynein axonemal particle"/>
    <property type="evidence" value="ECO:0007669"/>
    <property type="project" value="UniProtKB-SubCell"/>
</dbReference>
<dbReference type="Proteomes" id="UP000515159">
    <property type="component" value="Chromosome 2"/>
</dbReference>
<accession>A0A6P8QSF6</accession>
<protein>
    <recommendedName>
        <fullName evidence="12">Dynein axonemal assembly factor 11</fullName>
    </recommendedName>
    <alternativeName>
        <fullName evidence="10">Leucine-rich repeat-containing protein 6</fullName>
    </alternativeName>
    <alternativeName>
        <fullName evidence="13">Protein tilB homolog</fullName>
    </alternativeName>
</protein>
<keyword evidence="16" id="KW-1185">Reference proteome</keyword>
<evidence type="ECO:0000256" key="10">
    <source>
        <dbReference type="ARBA" id="ARBA00050057"/>
    </source>
</evidence>
<evidence type="ECO:0000256" key="4">
    <source>
        <dbReference type="ARBA" id="ARBA00022737"/>
    </source>
</evidence>
<feature type="compositionally biased region" description="Acidic residues" evidence="14">
    <location>
        <begin position="231"/>
        <end position="241"/>
    </location>
</feature>
<evidence type="ECO:0000313" key="17">
    <source>
        <dbReference type="RefSeq" id="XP_033789501.1"/>
    </source>
</evidence>
<keyword evidence="5" id="KW-0175">Coiled coil</keyword>
<organism evidence="16 17">
    <name type="scientific">Geotrypetes seraphini</name>
    <name type="common">Gaboon caecilian</name>
    <name type="synonym">Caecilia seraphini</name>
    <dbReference type="NCBI Taxonomy" id="260995"/>
    <lineage>
        <taxon>Eukaryota</taxon>
        <taxon>Metazoa</taxon>
        <taxon>Chordata</taxon>
        <taxon>Craniata</taxon>
        <taxon>Vertebrata</taxon>
        <taxon>Euteleostomi</taxon>
        <taxon>Amphibia</taxon>
        <taxon>Gymnophiona</taxon>
        <taxon>Geotrypetes</taxon>
    </lineage>
</organism>
<name>A0A6P8QSF6_GEOSA</name>
<evidence type="ECO:0000256" key="8">
    <source>
        <dbReference type="ARBA" id="ARBA00024190"/>
    </source>
</evidence>
<dbReference type="PANTHER" id="PTHR18849:SF0">
    <property type="entry name" value="CILIA- AND FLAGELLA-ASSOCIATED PROTEIN 410-RELATED"/>
    <property type="match status" value="1"/>
</dbReference>
<comment type="function">
    <text evidence="11">Involved in dynein arm assembly, is important for expression and transporting outer dynein arm (ODA) proteins from the cytoplasm to the cilia.</text>
</comment>
<sequence length="462" mass="54591">MVYITEDLIRRRAEHNNCEIFSLEEISLHQQELERIEHIDKWCRNLKIIYLQNNLIPKIENVSKLKQLEYLNLALNNIERIENLEGCEALQKLDLTMNFVGELSNIRVLQHNLHLEELFLVGNPCTEFEGYRQFVLATLPQLKWLDSKEIERSERIQAIQNYPEVCKKIGEQEEIYLKKRAKERDEGQKKLQEQEERQKQRQKDNKSRFDKRCSLENKENQQTNAEQHKEEEEESETDEDRDFWQKPTFYTPESRIETHRYIEEKRKSKENQRDLKNKPKSPRTLITPEGRVLNVNEPKLDFTLTDDEDHNQLILDLAVYRYLDTSLVHVDVQPTYIRVTVKNKLFQFVFPTEVKPDGSSAKRSQTTGHLVITMPKATEIIKTKFKKPITTSSDIKLETNIRLKKIEKLEVDPSKHSFPDVANIIQEMKSVSYGPVKLQQPKLTETKHNEDFDDNADVPPLI</sequence>
<dbReference type="Gene3D" id="3.80.10.10">
    <property type="entry name" value="Ribonuclease Inhibitor"/>
    <property type="match status" value="1"/>
</dbReference>
<dbReference type="PROSITE" id="PS51203">
    <property type="entry name" value="CS"/>
    <property type="match status" value="1"/>
</dbReference>
<evidence type="ECO:0000256" key="14">
    <source>
        <dbReference type="SAM" id="MobiDB-lite"/>
    </source>
</evidence>
<keyword evidence="6" id="KW-0969">Cilium</keyword>
<dbReference type="InterPro" id="IPR032675">
    <property type="entry name" value="LRR_dom_sf"/>
</dbReference>
<evidence type="ECO:0000313" key="18">
    <source>
        <dbReference type="RefSeq" id="XP_033789502.1"/>
    </source>
</evidence>
<dbReference type="KEGG" id="gsh:117355297"/>
<evidence type="ECO:0000259" key="15">
    <source>
        <dbReference type="PROSITE" id="PS51203"/>
    </source>
</evidence>
<evidence type="ECO:0000256" key="3">
    <source>
        <dbReference type="ARBA" id="ARBA00022614"/>
    </source>
</evidence>
<comment type="similarity">
    <text evidence="9">Belongs to the tilB family.</text>
</comment>
<dbReference type="CTD" id="23639"/>
<keyword evidence="4" id="KW-0677">Repeat</keyword>
<evidence type="ECO:0000256" key="13">
    <source>
        <dbReference type="ARBA" id="ARBA00080726"/>
    </source>
</evidence>
<dbReference type="GO" id="GO:0005929">
    <property type="term" value="C:cilium"/>
    <property type="evidence" value="ECO:0007669"/>
    <property type="project" value="UniProtKB-SubCell"/>
</dbReference>
<keyword evidence="2" id="KW-0963">Cytoplasm</keyword>
<feature type="region of interest" description="Disordered" evidence="14">
    <location>
        <begin position="181"/>
        <end position="285"/>
    </location>
</feature>
<dbReference type="RefSeq" id="XP_033789501.1">
    <property type="nucleotide sequence ID" value="XM_033933610.1"/>
</dbReference>
<evidence type="ECO:0000256" key="11">
    <source>
        <dbReference type="ARBA" id="ARBA00058465"/>
    </source>
</evidence>
<feature type="compositionally biased region" description="Basic and acidic residues" evidence="14">
    <location>
        <begin position="254"/>
        <end position="277"/>
    </location>
</feature>
<dbReference type="InterPro" id="IPR056496">
    <property type="entry name" value="CS_DNAAF11_C"/>
</dbReference>
<dbReference type="SMART" id="SM00446">
    <property type="entry name" value="LRRcap"/>
    <property type="match status" value="1"/>
</dbReference>
<dbReference type="OrthoDB" id="10250990at2759"/>
<dbReference type="SUPFAM" id="SSF52058">
    <property type="entry name" value="L domain-like"/>
    <property type="match status" value="1"/>
</dbReference>
<proteinExistence type="inferred from homology"/>
<comment type="subcellular location">
    <subcellularLocation>
        <location evidence="1">Cell projection</location>
        <location evidence="1">Cilium</location>
    </subcellularLocation>
    <subcellularLocation>
        <location evidence="8">Dynein axonemal particle</location>
    </subcellularLocation>
</comment>
<evidence type="ECO:0000313" key="16">
    <source>
        <dbReference type="Proteomes" id="UP000515159"/>
    </source>
</evidence>
<evidence type="ECO:0000256" key="1">
    <source>
        <dbReference type="ARBA" id="ARBA00004138"/>
    </source>
</evidence>
<dbReference type="RefSeq" id="XP_033789502.1">
    <property type="nucleotide sequence ID" value="XM_033933611.1"/>
</dbReference>
<dbReference type="InterPro" id="IPR007052">
    <property type="entry name" value="CS_dom"/>
</dbReference>
<feature type="domain" description="CS" evidence="15">
    <location>
        <begin position="295"/>
        <end position="389"/>
    </location>
</feature>
<dbReference type="GeneID" id="117355297"/>
<dbReference type="PROSITE" id="PS51450">
    <property type="entry name" value="LRR"/>
    <property type="match status" value="2"/>
</dbReference>